<protein>
    <submittedName>
        <fullName evidence="1">Uncharacterized protein</fullName>
    </submittedName>
</protein>
<gene>
    <name evidence="1" type="ORF">KOM_12_611</name>
</gene>
<proteinExistence type="predicted"/>
<accession>A0A8F8PRA4</accession>
<sequence length="101" mass="11310">MGNWFGYGKRGFDISGHKERAHDISGDPALQDVKDETLKTFIGKIANEEVINQLKDVTEASLYQVRRPSEPIANPPTSSMHLRVIITVDENNVIANPPFVY</sequence>
<dbReference type="EMBL" id="MZ420155">
    <property type="protein sequence ID" value="QYA18879.1"/>
    <property type="molecule type" value="Genomic_DNA"/>
</dbReference>
<organism evidence="1">
    <name type="scientific">Clandestinovirus</name>
    <dbReference type="NCBI Taxonomy" id="2831644"/>
    <lineage>
        <taxon>Viruses</taxon>
    </lineage>
</organism>
<reference evidence="1" key="1">
    <citation type="submission" date="2021-06" db="EMBL/GenBank/DDBJ databases">
        <authorList>
            <person name="Rolland C."/>
        </authorList>
    </citation>
    <scope>NUCLEOTIDE SEQUENCE</scope>
    <source>
        <strain evidence="1">575.419719</strain>
    </source>
</reference>
<evidence type="ECO:0000313" key="1">
    <source>
        <dbReference type="EMBL" id="QYA18879.1"/>
    </source>
</evidence>
<name>A0A8F8PRA4_9VIRU</name>